<gene>
    <name evidence="2" type="ORF">EDD79_100299</name>
</gene>
<evidence type="ECO:0000313" key="3">
    <source>
        <dbReference type="Proteomes" id="UP000295504"/>
    </source>
</evidence>
<organism evidence="2 3">
    <name type="scientific">Serpentinicella alkaliphila</name>
    <dbReference type="NCBI Taxonomy" id="1734049"/>
    <lineage>
        <taxon>Bacteria</taxon>
        <taxon>Bacillati</taxon>
        <taxon>Bacillota</taxon>
        <taxon>Clostridia</taxon>
        <taxon>Peptostreptococcales</taxon>
        <taxon>Natronincolaceae</taxon>
        <taxon>Serpentinicella</taxon>
    </lineage>
</organism>
<dbReference type="InterPro" id="IPR009229">
    <property type="entry name" value="AgrD"/>
</dbReference>
<reference evidence="2 3" key="1">
    <citation type="submission" date="2019-03" db="EMBL/GenBank/DDBJ databases">
        <title>Genomic Encyclopedia of Type Strains, Phase IV (KMG-IV): sequencing the most valuable type-strain genomes for metagenomic binning, comparative biology and taxonomic classification.</title>
        <authorList>
            <person name="Goeker M."/>
        </authorList>
    </citation>
    <scope>NUCLEOTIDE SEQUENCE [LARGE SCALE GENOMIC DNA]</scope>
    <source>
        <strain evidence="2 3">DSM 100013</strain>
    </source>
</reference>
<name>A0A4R2UH68_9FIRM</name>
<dbReference type="Proteomes" id="UP000295504">
    <property type="component" value="Unassembled WGS sequence"/>
</dbReference>
<keyword evidence="1" id="KW-0732">Signal</keyword>
<evidence type="ECO:0000256" key="1">
    <source>
        <dbReference type="SAM" id="SignalP"/>
    </source>
</evidence>
<evidence type="ECO:0000313" key="2">
    <source>
        <dbReference type="EMBL" id="TCQ07103.1"/>
    </source>
</evidence>
<dbReference type="EMBL" id="SLYC01000002">
    <property type="protein sequence ID" value="TCQ07103.1"/>
    <property type="molecule type" value="Genomic_DNA"/>
</dbReference>
<dbReference type="NCBIfam" id="TIGR04223">
    <property type="entry name" value="quorum_AgrD"/>
    <property type="match status" value="1"/>
</dbReference>
<accession>A0A4R2UH68</accession>
<proteinExistence type="predicted"/>
<dbReference type="RefSeq" id="WP_132847448.1">
    <property type="nucleotide sequence ID" value="NZ_CP058648.1"/>
</dbReference>
<dbReference type="AlphaFoldDB" id="A0A4R2UH68"/>
<keyword evidence="3" id="KW-1185">Reference proteome</keyword>
<feature type="signal peptide" evidence="1">
    <location>
        <begin position="1"/>
        <end position="22"/>
    </location>
</feature>
<sequence length="40" mass="4516">MKKKLVSLFVTLLTFLALTNVAAASTITFYQPELPNKFKK</sequence>
<feature type="chain" id="PRO_5038862264" evidence="1">
    <location>
        <begin position="23"/>
        <end position="40"/>
    </location>
</feature>
<comment type="caution">
    <text evidence="2">The sequence shown here is derived from an EMBL/GenBank/DDBJ whole genome shotgun (WGS) entry which is preliminary data.</text>
</comment>
<protein>
    <submittedName>
        <fullName evidence="2">Cyclic lactone autoinducer peptide</fullName>
    </submittedName>
</protein>